<comment type="caution">
    <text evidence="3">The sequence shown here is derived from an EMBL/GenBank/DDBJ whole genome shotgun (WGS) entry which is preliminary data.</text>
</comment>
<dbReference type="OrthoDB" id="201275at2759"/>
<protein>
    <submittedName>
        <fullName evidence="3">Uncharacterized protein</fullName>
    </submittedName>
</protein>
<gene>
    <name evidence="3" type="ORF">PECAL_4P10060</name>
</gene>
<dbReference type="Gene3D" id="3.80.10.10">
    <property type="entry name" value="Ribonuclease Inhibitor"/>
    <property type="match status" value="1"/>
</dbReference>
<keyword evidence="1" id="KW-0433">Leucine-rich repeat</keyword>
<dbReference type="SUPFAM" id="SSF52058">
    <property type="entry name" value="L domain-like"/>
    <property type="match status" value="1"/>
</dbReference>
<evidence type="ECO:0000256" key="2">
    <source>
        <dbReference type="ARBA" id="ARBA00022737"/>
    </source>
</evidence>
<evidence type="ECO:0000256" key="1">
    <source>
        <dbReference type="ARBA" id="ARBA00022614"/>
    </source>
</evidence>
<dbReference type="PANTHER" id="PTHR18849">
    <property type="entry name" value="LEUCINE RICH REPEAT PROTEIN"/>
    <property type="match status" value="1"/>
</dbReference>
<dbReference type="PROSITE" id="PS51450">
    <property type="entry name" value="LRR"/>
    <property type="match status" value="1"/>
</dbReference>
<evidence type="ECO:0000313" key="4">
    <source>
        <dbReference type="Proteomes" id="UP000789595"/>
    </source>
</evidence>
<dbReference type="AlphaFoldDB" id="A0A8J2SV21"/>
<accession>A0A8J2SV21</accession>
<dbReference type="Proteomes" id="UP000789595">
    <property type="component" value="Unassembled WGS sequence"/>
</dbReference>
<keyword evidence="4" id="KW-1185">Reference proteome</keyword>
<dbReference type="PANTHER" id="PTHR18849:SF19">
    <property type="entry name" value="LEUCINE-RICH REPEAT PROTEIN (LRRP)"/>
    <property type="match status" value="1"/>
</dbReference>
<dbReference type="InterPro" id="IPR001611">
    <property type="entry name" value="Leu-rich_rpt"/>
</dbReference>
<sequence>MADDDCLTEELVVRHGGQYDPELLQRLTLSGLRLARLGAGLARCTALRVLDLARNKLQHLDGVEVCASLERLLVARNELTRFGFVAGLAKLDHLDARANALQDVDAVAADLRPCAALASLELRSDDGSDANPCCAAPSYAATLRRALPALRVLDGASLALADAAATARGAIAAAAVDAAAPAPDDWLGDGFDDAAAPGKALRPANAAAARVRADADRLRAEMEHGVATAKAALGRSPG</sequence>
<dbReference type="InterPro" id="IPR032675">
    <property type="entry name" value="LRR_dom_sf"/>
</dbReference>
<dbReference type="EMBL" id="CAKKNE010000004">
    <property type="protein sequence ID" value="CAH0373769.1"/>
    <property type="molecule type" value="Genomic_DNA"/>
</dbReference>
<name>A0A8J2SV21_9STRA</name>
<evidence type="ECO:0000313" key="3">
    <source>
        <dbReference type="EMBL" id="CAH0373769.1"/>
    </source>
</evidence>
<organism evidence="3 4">
    <name type="scientific">Pelagomonas calceolata</name>
    <dbReference type="NCBI Taxonomy" id="35677"/>
    <lineage>
        <taxon>Eukaryota</taxon>
        <taxon>Sar</taxon>
        <taxon>Stramenopiles</taxon>
        <taxon>Ochrophyta</taxon>
        <taxon>Pelagophyceae</taxon>
        <taxon>Pelagomonadales</taxon>
        <taxon>Pelagomonadaceae</taxon>
        <taxon>Pelagomonas</taxon>
    </lineage>
</organism>
<proteinExistence type="predicted"/>
<keyword evidence="2" id="KW-0677">Repeat</keyword>
<reference evidence="3" key="1">
    <citation type="submission" date="2021-11" db="EMBL/GenBank/DDBJ databases">
        <authorList>
            <consortium name="Genoscope - CEA"/>
            <person name="William W."/>
        </authorList>
    </citation>
    <scope>NUCLEOTIDE SEQUENCE</scope>
</reference>